<proteinExistence type="predicted"/>
<organism>
    <name type="scientific">Branchiostoma floridae</name>
    <name type="common">Florida lancelet</name>
    <name type="synonym">Amphioxus</name>
    <dbReference type="NCBI Taxonomy" id="7739"/>
    <lineage>
        <taxon>Eukaryota</taxon>
        <taxon>Metazoa</taxon>
        <taxon>Chordata</taxon>
        <taxon>Cephalochordata</taxon>
        <taxon>Leptocardii</taxon>
        <taxon>Amphioxiformes</taxon>
        <taxon>Branchiostomatidae</taxon>
        <taxon>Branchiostoma</taxon>
    </lineage>
</organism>
<protein>
    <submittedName>
        <fullName evidence="1">Uncharacterized protein</fullName>
    </submittedName>
</protein>
<gene>
    <name evidence="1" type="ORF">BRAFLDRAFT_69913</name>
</gene>
<evidence type="ECO:0000313" key="1">
    <source>
        <dbReference type="EMBL" id="EEN63491.1"/>
    </source>
</evidence>
<accession>C3Y822</accession>
<dbReference type="InParanoid" id="C3Y822"/>
<sequence length="128" mass="12737">MVEARAFCRGSKLAGGRASAETTAGTVCVVDVMAGGTLRAAVTTEKIGVVEVTAGVVVVFAASMSAGVVRVDVEVVEVTTTGGAGVVVTTGDVVTTGAGAVVTPGTTVVFVRRGGCFRVFFFCLCEAV</sequence>
<reference evidence="1" key="1">
    <citation type="journal article" date="2008" name="Nature">
        <title>The amphioxus genome and the evolution of the chordate karyotype.</title>
        <authorList>
            <consortium name="US DOE Joint Genome Institute (JGI-PGF)"/>
            <person name="Putnam N.H."/>
            <person name="Butts T."/>
            <person name="Ferrier D.E.K."/>
            <person name="Furlong R.F."/>
            <person name="Hellsten U."/>
            <person name="Kawashima T."/>
            <person name="Robinson-Rechavi M."/>
            <person name="Shoguchi E."/>
            <person name="Terry A."/>
            <person name="Yu J.-K."/>
            <person name="Benito-Gutierrez E.L."/>
            <person name="Dubchak I."/>
            <person name="Garcia-Fernandez J."/>
            <person name="Gibson-Brown J.J."/>
            <person name="Grigoriev I.V."/>
            <person name="Horton A.C."/>
            <person name="de Jong P.J."/>
            <person name="Jurka J."/>
            <person name="Kapitonov V.V."/>
            <person name="Kohara Y."/>
            <person name="Kuroki Y."/>
            <person name="Lindquist E."/>
            <person name="Lucas S."/>
            <person name="Osoegawa K."/>
            <person name="Pennacchio L.A."/>
            <person name="Salamov A.A."/>
            <person name="Satou Y."/>
            <person name="Sauka-Spengler T."/>
            <person name="Schmutz J."/>
            <person name="Shin-I T."/>
            <person name="Toyoda A."/>
            <person name="Bronner-Fraser M."/>
            <person name="Fujiyama A."/>
            <person name="Holland L.Z."/>
            <person name="Holland P.W.H."/>
            <person name="Satoh N."/>
            <person name="Rokhsar D.S."/>
        </authorList>
    </citation>
    <scope>NUCLEOTIDE SEQUENCE [LARGE SCALE GENOMIC DNA]</scope>
    <source>
        <strain evidence="1">S238N-H82</strain>
        <tissue evidence="1">Testes</tissue>
    </source>
</reference>
<name>C3Y822_BRAFL</name>
<dbReference type="AlphaFoldDB" id="C3Y822"/>
<dbReference type="EMBL" id="GG666491">
    <property type="protein sequence ID" value="EEN63491.1"/>
    <property type="molecule type" value="Genomic_DNA"/>
</dbReference>